<protein>
    <submittedName>
        <fullName evidence="3">AC transposase</fullName>
    </submittedName>
</protein>
<feature type="domain" description="HAT C-terminal dimerisation" evidence="2">
    <location>
        <begin position="57"/>
        <end position="128"/>
    </location>
</feature>
<dbReference type="Pfam" id="PF05699">
    <property type="entry name" value="Dimer_Tnp_hAT"/>
    <property type="match status" value="1"/>
</dbReference>
<evidence type="ECO:0000256" key="1">
    <source>
        <dbReference type="SAM" id="MobiDB-lite"/>
    </source>
</evidence>
<dbReference type="GO" id="GO:0046983">
    <property type="term" value="F:protein dimerization activity"/>
    <property type="evidence" value="ECO:0007669"/>
    <property type="project" value="InterPro"/>
</dbReference>
<dbReference type="AlphaFoldDB" id="A0AAW2JE42"/>
<feature type="compositionally biased region" description="Basic and acidic residues" evidence="1">
    <location>
        <begin position="48"/>
        <end position="57"/>
    </location>
</feature>
<proteinExistence type="predicted"/>
<dbReference type="EMBL" id="JACGWK010001200">
    <property type="protein sequence ID" value="KAL0292211.1"/>
    <property type="molecule type" value="Genomic_DNA"/>
</dbReference>
<feature type="compositionally biased region" description="Low complexity" evidence="1">
    <location>
        <begin position="30"/>
        <end position="47"/>
    </location>
</feature>
<feature type="region of interest" description="Disordered" evidence="1">
    <location>
        <begin position="25"/>
        <end position="57"/>
    </location>
</feature>
<reference evidence="3" key="2">
    <citation type="journal article" date="2024" name="Plant">
        <title>Genomic evolution and insights into agronomic trait innovations of Sesamum species.</title>
        <authorList>
            <person name="Miao H."/>
            <person name="Wang L."/>
            <person name="Qu L."/>
            <person name="Liu H."/>
            <person name="Sun Y."/>
            <person name="Le M."/>
            <person name="Wang Q."/>
            <person name="Wei S."/>
            <person name="Zheng Y."/>
            <person name="Lin W."/>
            <person name="Duan Y."/>
            <person name="Cao H."/>
            <person name="Xiong S."/>
            <person name="Wang X."/>
            <person name="Wei L."/>
            <person name="Li C."/>
            <person name="Ma Q."/>
            <person name="Ju M."/>
            <person name="Zhao R."/>
            <person name="Li G."/>
            <person name="Mu C."/>
            <person name="Tian Q."/>
            <person name="Mei H."/>
            <person name="Zhang T."/>
            <person name="Gao T."/>
            <person name="Zhang H."/>
        </authorList>
    </citation>
    <scope>NUCLEOTIDE SEQUENCE</scope>
    <source>
        <strain evidence="3">G01</strain>
    </source>
</reference>
<reference evidence="3" key="1">
    <citation type="submission" date="2020-06" db="EMBL/GenBank/DDBJ databases">
        <authorList>
            <person name="Li T."/>
            <person name="Hu X."/>
            <person name="Zhang T."/>
            <person name="Song X."/>
            <person name="Zhang H."/>
            <person name="Dai N."/>
            <person name="Sheng W."/>
            <person name="Hou X."/>
            <person name="Wei L."/>
        </authorList>
    </citation>
    <scope>NUCLEOTIDE SEQUENCE</scope>
    <source>
        <strain evidence="3">G01</strain>
        <tissue evidence="3">Leaf</tissue>
    </source>
</reference>
<dbReference type="SUPFAM" id="SSF53098">
    <property type="entry name" value="Ribonuclease H-like"/>
    <property type="match status" value="1"/>
</dbReference>
<dbReference type="InterPro" id="IPR008906">
    <property type="entry name" value="HATC_C_dom"/>
</dbReference>
<dbReference type="InterPro" id="IPR012337">
    <property type="entry name" value="RNaseH-like_sf"/>
</dbReference>
<dbReference type="PANTHER" id="PTHR23272">
    <property type="entry name" value="BED FINGER-RELATED"/>
    <property type="match status" value="1"/>
</dbReference>
<sequence>MKERVRDGLHELFNDYKLRYGHTLQGTLESPGSSSSRVSSSSSSSKEMSMHDGGTETRREKFDILKWWKVNTQRFPILSKMARDILAVPVSTVASEAAFSTGGRVLDAFRSSLSSKIVQAIICAQDWIRKDSKPISIEI</sequence>
<accession>A0AAW2JE42</accession>
<name>A0AAW2JE42_9LAMI</name>
<dbReference type="PANTHER" id="PTHR23272:SF161">
    <property type="entry name" value="ZINC FINGER BED DOMAIN-CONTAINING PROTEIN RICESLEEPER 1-LIKE"/>
    <property type="match status" value="1"/>
</dbReference>
<organism evidence="3">
    <name type="scientific">Sesamum angustifolium</name>
    <dbReference type="NCBI Taxonomy" id="2727405"/>
    <lineage>
        <taxon>Eukaryota</taxon>
        <taxon>Viridiplantae</taxon>
        <taxon>Streptophyta</taxon>
        <taxon>Embryophyta</taxon>
        <taxon>Tracheophyta</taxon>
        <taxon>Spermatophyta</taxon>
        <taxon>Magnoliopsida</taxon>
        <taxon>eudicotyledons</taxon>
        <taxon>Gunneridae</taxon>
        <taxon>Pentapetalae</taxon>
        <taxon>asterids</taxon>
        <taxon>lamiids</taxon>
        <taxon>Lamiales</taxon>
        <taxon>Pedaliaceae</taxon>
        <taxon>Sesamum</taxon>
    </lineage>
</organism>
<gene>
    <name evidence="3" type="ORF">Sangu_2529900</name>
</gene>
<evidence type="ECO:0000313" key="3">
    <source>
        <dbReference type="EMBL" id="KAL0292211.1"/>
    </source>
</evidence>
<comment type="caution">
    <text evidence="3">The sequence shown here is derived from an EMBL/GenBank/DDBJ whole genome shotgun (WGS) entry which is preliminary data.</text>
</comment>
<evidence type="ECO:0000259" key="2">
    <source>
        <dbReference type="Pfam" id="PF05699"/>
    </source>
</evidence>